<dbReference type="CDD" id="cd16579">
    <property type="entry name" value="RING-HC_PML_C-V"/>
    <property type="match status" value="1"/>
</dbReference>
<dbReference type="Gene3D" id="3.30.40.10">
    <property type="entry name" value="Zinc/RING finger domain, C3HC4 (zinc finger)"/>
    <property type="match status" value="1"/>
</dbReference>
<dbReference type="EMBL" id="JAIZAY010000012">
    <property type="protein sequence ID" value="KAJ8032616.1"/>
    <property type="molecule type" value="Genomic_DNA"/>
</dbReference>
<keyword evidence="2 4" id="KW-0863">Zinc-finger</keyword>
<dbReference type="OrthoDB" id="1616686at2759"/>
<reference evidence="7" key="1">
    <citation type="submission" date="2021-10" db="EMBL/GenBank/DDBJ databases">
        <title>Tropical sea cucumber genome reveals ecological adaptation and Cuvierian tubules defense mechanism.</title>
        <authorList>
            <person name="Chen T."/>
        </authorList>
    </citation>
    <scope>NUCLEOTIDE SEQUENCE</scope>
    <source>
        <strain evidence="7">Nanhai2018</strain>
        <tissue evidence="7">Muscle</tissue>
    </source>
</reference>
<dbReference type="PANTHER" id="PTHR25462:SF296">
    <property type="entry name" value="MEIOTIC P26, ISOFORM F"/>
    <property type="match status" value="1"/>
</dbReference>
<dbReference type="Proteomes" id="UP001152320">
    <property type="component" value="Chromosome 12"/>
</dbReference>
<protein>
    <submittedName>
        <fullName evidence="7">E3 ubiquitin-protein ligase TRIM56</fullName>
    </submittedName>
</protein>
<dbReference type="Gene3D" id="3.30.160.60">
    <property type="entry name" value="Classic Zinc Finger"/>
    <property type="match status" value="1"/>
</dbReference>
<evidence type="ECO:0000256" key="3">
    <source>
        <dbReference type="ARBA" id="ARBA00022833"/>
    </source>
</evidence>
<keyword evidence="5" id="KW-0175">Coiled coil</keyword>
<dbReference type="Pfam" id="PF00097">
    <property type="entry name" value="zf-C3HC4"/>
    <property type="match status" value="1"/>
</dbReference>
<dbReference type="SMART" id="SM00184">
    <property type="entry name" value="RING"/>
    <property type="match status" value="1"/>
</dbReference>
<dbReference type="InterPro" id="IPR001841">
    <property type="entry name" value="Znf_RING"/>
</dbReference>
<dbReference type="InterPro" id="IPR013083">
    <property type="entry name" value="Znf_RING/FYVE/PHD"/>
</dbReference>
<gene>
    <name evidence="7" type="ORF">HOLleu_26183</name>
</gene>
<evidence type="ECO:0000313" key="8">
    <source>
        <dbReference type="Proteomes" id="UP001152320"/>
    </source>
</evidence>
<feature type="domain" description="RING-type" evidence="6">
    <location>
        <begin position="18"/>
        <end position="61"/>
    </location>
</feature>
<dbReference type="SUPFAM" id="SSF101898">
    <property type="entry name" value="NHL repeat"/>
    <property type="match status" value="1"/>
</dbReference>
<dbReference type="InterPro" id="IPR011042">
    <property type="entry name" value="6-blade_b-propeller_TolB-like"/>
</dbReference>
<dbReference type="AlphaFoldDB" id="A0A9Q1BU39"/>
<comment type="caution">
    <text evidence="7">The sequence shown here is derived from an EMBL/GenBank/DDBJ whole genome shotgun (WGS) entry which is preliminary data.</text>
</comment>
<sequence length="723" mass="83462">MASSASHVMQIDEKFCQCSICLQQFKEPKLLPCLHRYCSNCLEQLIERNQSTNTLSCPECREDFEIPKGGIADFKTDFYMKNIIEYIQLQKSLEDEQMRHCCDSLKKVKVTAYCFKCNDFLCQECYNIRLTKKMLKDHKQHTFPLEDIKSKYLTLEKLSLLKEAPRCESHPEDLCRLCCITCKNMPICVNCTYGSHEHHSIKEVSMLAAQARETLQVQLTTLGQSKARLYQMAKTVDRVRKDLLSDVKQKKETFKRIHDWNIKKINTEMRNMEESNRIKEAEIEKMKEKDLKERRKQMEKEISEVKIKYDNICDEIINDSVMKLSNLKQQHDKDLNDSKQRLSNLESNLNQFVAAIEERLHEMLEKLNGISQKVDSTKKRFENLTATASFIETKNDWTTVQCIPDIQTAVEPLNAEMKITFPELERMSCVHISAEIKGNEDSPVSIDGIETTSWWTDGITGGTSGSIFITGWDICVSRLYHINIKGDVLWQKSTESSPPCTRYCAYLSKNKVATVCTPHEIGVYDVRDKTYVNENIQDVISRWPPSSKVKYVATDPVNNHILVTRGGRDVYVLDHHLHFLYTFTLPEKIGHVNDMKVNYDNLIVCSHSRKAAYVVTMKGLECQLLHELSNPGLGRDEWRPISVCTDKNGYIYLLWRSVGNPFARTVCLVQYCPYNYQLLTEKNVHGDAHSLTTVEVNQTEKLLIATALSKQLFIYDLRGVLIL</sequence>
<dbReference type="InterPro" id="IPR017907">
    <property type="entry name" value="Znf_RING_CS"/>
</dbReference>
<dbReference type="PANTHER" id="PTHR25462">
    <property type="entry name" value="BONUS, ISOFORM C-RELATED"/>
    <property type="match status" value="1"/>
</dbReference>
<organism evidence="7 8">
    <name type="scientific">Holothuria leucospilota</name>
    <name type="common">Black long sea cucumber</name>
    <name type="synonym">Mertensiothuria leucospilota</name>
    <dbReference type="NCBI Taxonomy" id="206669"/>
    <lineage>
        <taxon>Eukaryota</taxon>
        <taxon>Metazoa</taxon>
        <taxon>Echinodermata</taxon>
        <taxon>Eleutherozoa</taxon>
        <taxon>Echinozoa</taxon>
        <taxon>Holothuroidea</taxon>
        <taxon>Aspidochirotacea</taxon>
        <taxon>Aspidochirotida</taxon>
        <taxon>Holothuriidae</taxon>
        <taxon>Holothuria</taxon>
    </lineage>
</organism>
<keyword evidence="3" id="KW-0862">Zinc</keyword>
<accession>A0A9Q1BU39</accession>
<evidence type="ECO:0000259" key="6">
    <source>
        <dbReference type="PROSITE" id="PS50089"/>
    </source>
</evidence>
<proteinExistence type="predicted"/>
<keyword evidence="8" id="KW-1185">Reference proteome</keyword>
<feature type="coiled-coil region" evidence="5">
    <location>
        <begin position="262"/>
        <end position="373"/>
    </location>
</feature>
<dbReference type="PROSITE" id="PS50089">
    <property type="entry name" value="ZF_RING_2"/>
    <property type="match status" value="1"/>
</dbReference>
<dbReference type="SUPFAM" id="SSF57845">
    <property type="entry name" value="B-box zinc-binding domain"/>
    <property type="match status" value="1"/>
</dbReference>
<evidence type="ECO:0000256" key="1">
    <source>
        <dbReference type="ARBA" id="ARBA00022723"/>
    </source>
</evidence>
<evidence type="ECO:0000256" key="4">
    <source>
        <dbReference type="PROSITE-ProRule" id="PRU00175"/>
    </source>
</evidence>
<evidence type="ECO:0000256" key="5">
    <source>
        <dbReference type="SAM" id="Coils"/>
    </source>
</evidence>
<evidence type="ECO:0000256" key="2">
    <source>
        <dbReference type="ARBA" id="ARBA00022771"/>
    </source>
</evidence>
<dbReference type="PROSITE" id="PS00518">
    <property type="entry name" value="ZF_RING_1"/>
    <property type="match status" value="1"/>
</dbReference>
<dbReference type="SUPFAM" id="SSF57850">
    <property type="entry name" value="RING/U-box"/>
    <property type="match status" value="1"/>
</dbReference>
<name>A0A9Q1BU39_HOLLE</name>
<dbReference type="GO" id="GO:0008270">
    <property type="term" value="F:zinc ion binding"/>
    <property type="evidence" value="ECO:0007669"/>
    <property type="project" value="UniProtKB-KW"/>
</dbReference>
<dbReference type="InterPro" id="IPR018957">
    <property type="entry name" value="Znf_C3HC4_RING-type"/>
</dbReference>
<keyword evidence="1" id="KW-0479">Metal-binding</keyword>
<dbReference type="InterPro" id="IPR047153">
    <property type="entry name" value="TRIM45/56/19-like"/>
</dbReference>
<evidence type="ECO:0000313" key="7">
    <source>
        <dbReference type="EMBL" id="KAJ8032616.1"/>
    </source>
</evidence>
<dbReference type="Gene3D" id="2.120.10.30">
    <property type="entry name" value="TolB, C-terminal domain"/>
    <property type="match status" value="1"/>
</dbReference>